<dbReference type="Proteomes" id="UP000673691">
    <property type="component" value="Unassembled WGS sequence"/>
</dbReference>
<reference evidence="2 3" key="1">
    <citation type="journal article" name="Sci. Rep.">
        <title>Genome-scale phylogenetic analyses confirm Olpidium as the closest living zoosporic fungus to the non-flagellated, terrestrial fungi.</title>
        <authorList>
            <person name="Chang Y."/>
            <person name="Rochon D."/>
            <person name="Sekimoto S."/>
            <person name="Wang Y."/>
            <person name="Chovatia M."/>
            <person name="Sandor L."/>
            <person name="Salamov A."/>
            <person name="Grigoriev I.V."/>
            <person name="Stajich J.E."/>
            <person name="Spatafora J.W."/>
        </authorList>
    </citation>
    <scope>NUCLEOTIDE SEQUENCE [LARGE SCALE GENOMIC DNA]</scope>
    <source>
        <strain evidence="2">S191</strain>
    </source>
</reference>
<organism evidence="2 3">
    <name type="scientific">Olpidium bornovanus</name>
    <dbReference type="NCBI Taxonomy" id="278681"/>
    <lineage>
        <taxon>Eukaryota</taxon>
        <taxon>Fungi</taxon>
        <taxon>Fungi incertae sedis</taxon>
        <taxon>Olpidiomycota</taxon>
        <taxon>Olpidiomycotina</taxon>
        <taxon>Olpidiomycetes</taxon>
        <taxon>Olpidiales</taxon>
        <taxon>Olpidiaceae</taxon>
        <taxon>Olpidium</taxon>
    </lineage>
</organism>
<comment type="caution">
    <text evidence="2">The sequence shown here is derived from an EMBL/GenBank/DDBJ whole genome shotgun (WGS) entry which is preliminary data.</text>
</comment>
<dbReference type="EMBL" id="JAEFCI010000431">
    <property type="protein sequence ID" value="KAG5463556.1"/>
    <property type="molecule type" value="Genomic_DNA"/>
</dbReference>
<proteinExistence type="predicted"/>
<feature type="compositionally biased region" description="Basic residues" evidence="1">
    <location>
        <begin position="52"/>
        <end position="64"/>
    </location>
</feature>
<evidence type="ECO:0000313" key="3">
    <source>
        <dbReference type="Proteomes" id="UP000673691"/>
    </source>
</evidence>
<evidence type="ECO:0000313" key="2">
    <source>
        <dbReference type="EMBL" id="KAG5463556.1"/>
    </source>
</evidence>
<protein>
    <submittedName>
        <fullName evidence="2">Uncharacterized protein</fullName>
    </submittedName>
</protein>
<evidence type="ECO:0000256" key="1">
    <source>
        <dbReference type="SAM" id="MobiDB-lite"/>
    </source>
</evidence>
<accession>A0A8H8A255</accession>
<dbReference type="AlphaFoldDB" id="A0A8H8A255"/>
<name>A0A8H8A255_9FUNG</name>
<feature type="region of interest" description="Disordered" evidence="1">
    <location>
        <begin position="1"/>
        <end position="64"/>
    </location>
</feature>
<sequence>MSIPPCALLPRPSRRGAGPHSAPRGRYSQGAKRGFVKDRSDGYRQANPGSARCRHRFGSRLPRV</sequence>
<keyword evidence="3" id="KW-1185">Reference proteome</keyword>
<gene>
    <name evidence="2" type="ORF">BJ554DRAFT_6542</name>
</gene>